<dbReference type="GO" id="GO:0006351">
    <property type="term" value="P:DNA-templated transcription"/>
    <property type="evidence" value="ECO:0007669"/>
    <property type="project" value="TreeGrafter"/>
</dbReference>
<keyword evidence="3 6" id="KW-0238">DNA-binding</keyword>
<evidence type="ECO:0000256" key="4">
    <source>
        <dbReference type="ARBA" id="ARBA00023163"/>
    </source>
</evidence>
<dbReference type="SUPFAM" id="SSF53850">
    <property type="entry name" value="Periplasmic binding protein-like II"/>
    <property type="match status" value="1"/>
</dbReference>
<keyword evidence="2" id="KW-0805">Transcription regulation</keyword>
<sequence>MQQRFDWGLIQSFLAALDQGSLLGAARALNASQPTIGRHIAELELQLGVVLFERTGRGLLPTETALRLAESARAMQTGADQLARSVSGAEAGVSGTVRITASQPVACMLLPPLLARMRIELPEVQVELVASNEVTNLLRREADIALRMVQPTQASLVAKRIGKVTLGTYAHSDYLRRRGTPRQPADLMQHDVVGNDRQGDIARGFAAMGFPVERQQFALRTDDLIAYWQVVRSGLGIGFVADYMARTEPDLVALLPMLKLPELPIWLTVHREIRTNQRIRAVYDFLAQAVPDAL</sequence>
<reference evidence="6 7" key="1">
    <citation type="submission" date="2020-08" db="EMBL/GenBank/DDBJ databases">
        <title>Functional genomics of gut bacteria from endangered species of beetles.</title>
        <authorList>
            <person name="Carlos-Shanley C."/>
        </authorList>
    </citation>
    <scope>NUCLEOTIDE SEQUENCE [LARGE SCALE GENOMIC DNA]</scope>
    <source>
        <strain evidence="6 7">S00198</strain>
    </source>
</reference>
<organism evidence="6 7">
    <name type="scientific">Acidovorax soli</name>
    <dbReference type="NCBI Taxonomy" id="592050"/>
    <lineage>
        <taxon>Bacteria</taxon>
        <taxon>Pseudomonadati</taxon>
        <taxon>Pseudomonadota</taxon>
        <taxon>Betaproteobacteria</taxon>
        <taxon>Burkholderiales</taxon>
        <taxon>Comamonadaceae</taxon>
        <taxon>Acidovorax</taxon>
    </lineage>
</organism>
<dbReference type="InterPro" id="IPR000847">
    <property type="entry name" value="LysR_HTH_N"/>
</dbReference>
<dbReference type="InterPro" id="IPR036388">
    <property type="entry name" value="WH-like_DNA-bd_sf"/>
</dbReference>
<dbReference type="Pfam" id="PF03466">
    <property type="entry name" value="LysR_substrate"/>
    <property type="match status" value="1"/>
</dbReference>
<evidence type="ECO:0000256" key="3">
    <source>
        <dbReference type="ARBA" id="ARBA00023125"/>
    </source>
</evidence>
<dbReference type="PRINTS" id="PR00039">
    <property type="entry name" value="HTHLYSR"/>
</dbReference>
<dbReference type="RefSeq" id="WP_184860118.1">
    <property type="nucleotide sequence ID" value="NZ_JACHLK010000008.1"/>
</dbReference>
<dbReference type="InterPro" id="IPR036390">
    <property type="entry name" value="WH_DNA-bd_sf"/>
</dbReference>
<dbReference type="EMBL" id="JACHLK010000008">
    <property type="protein sequence ID" value="MBB6561257.1"/>
    <property type="molecule type" value="Genomic_DNA"/>
</dbReference>
<keyword evidence="4" id="KW-0804">Transcription</keyword>
<comment type="caution">
    <text evidence="6">The sequence shown here is derived from an EMBL/GenBank/DDBJ whole genome shotgun (WGS) entry which is preliminary data.</text>
</comment>
<dbReference type="PROSITE" id="PS50931">
    <property type="entry name" value="HTH_LYSR"/>
    <property type="match status" value="1"/>
</dbReference>
<name>A0A7X0UAE5_9BURK</name>
<evidence type="ECO:0000313" key="7">
    <source>
        <dbReference type="Proteomes" id="UP000575083"/>
    </source>
</evidence>
<evidence type="ECO:0000313" key="6">
    <source>
        <dbReference type="EMBL" id="MBB6561257.1"/>
    </source>
</evidence>
<comment type="similarity">
    <text evidence="1">Belongs to the LysR transcriptional regulatory family.</text>
</comment>
<protein>
    <submittedName>
        <fullName evidence="6">DNA-binding transcriptional LysR family regulator</fullName>
    </submittedName>
</protein>
<dbReference type="GO" id="GO:0003700">
    <property type="term" value="F:DNA-binding transcription factor activity"/>
    <property type="evidence" value="ECO:0007669"/>
    <property type="project" value="InterPro"/>
</dbReference>
<feature type="domain" description="HTH lysR-type" evidence="5">
    <location>
        <begin position="5"/>
        <end position="62"/>
    </location>
</feature>
<dbReference type="InterPro" id="IPR005119">
    <property type="entry name" value="LysR_subst-bd"/>
</dbReference>
<dbReference type="Gene3D" id="1.10.10.10">
    <property type="entry name" value="Winged helix-like DNA-binding domain superfamily/Winged helix DNA-binding domain"/>
    <property type="match status" value="1"/>
</dbReference>
<dbReference type="GO" id="GO:0043565">
    <property type="term" value="F:sequence-specific DNA binding"/>
    <property type="evidence" value="ECO:0007669"/>
    <property type="project" value="TreeGrafter"/>
</dbReference>
<dbReference type="SUPFAM" id="SSF46785">
    <property type="entry name" value="Winged helix' DNA-binding domain"/>
    <property type="match status" value="1"/>
</dbReference>
<proteinExistence type="inferred from homology"/>
<accession>A0A7X0UAE5</accession>
<evidence type="ECO:0000256" key="1">
    <source>
        <dbReference type="ARBA" id="ARBA00009437"/>
    </source>
</evidence>
<dbReference type="PANTHER" id="PTHR30537">
    <property type="entry name" value="HTH-TYPE TRANSCRIPTIONAL REGULATOR"/>
    <property type="match status" value="1"/>
</dbReference>
<dbReference type="Pfam" id="PF00126">
    <property type="entry name" value="HTH_1"/>
    <property type="match status" value="1"/>
</dbReference>
<dbReference type="Gene3D" id="3.40.190.290">
    <property type="match status" value="1"/>
</dbReference>
<gene>
    <name evidence="6" type="ORF">HNP48_003950</name>
</gene>
<dbReference type="PANTHER" id="PTHR30537:SF3">
    <property type="entry name" value="TRANSCRIPTIONAL REGULATORY PROTEIN"/>
    <property type="match status" value="1"/>
</dbReference>
<evidence type="ECO:0000256" key="2">
    <source>
        <dbReference type="ARBA" id="ARBA00023015"/>
    </source>
</evidence>
<dbReference type="InterPro" id="IPR058163">
    <property type="entry name" value="LysR-type_TF_proteobact-type"/>
</dbReference>
<evidence type="ECO:0000259" key="5">
    <source>
        <dbReference type="PROSITE" id="PS50931"/>
    </source>
</evidence>
<dbReference type="AlphaFoldDB" id="A0A7X0UAE5"/>
<dbReference type="Proteomes" id="UP000575083">
    <property type="component" value="Unassembled WGS sequence"/>
</dbReference>
<keyword evidence="7" id="KW-1185">Reference proteome</keyword>